<dbReference type="PRINTS" id="PR00080">
    <property type="entry name" value="SDRFAMILY"/>
</dbReference>
<dbReference type="GO" id="GO:0016616">
    <property type="term" value="F:oxidoreductase activity, acting on the CH-OH group of donors, NAD or NADP as acceptor"/>
    <property type="evidence" value="ECO:0007669"/>
    <property type="project" value="TreeGrafter"/>
</dbReference>
<dbReference type="Proteomes" id="UP000094412">
    <property type="component" value="Unassembled WGS sequence"/>
</dbReference>
<dbReference type="InterPro" id="IPR036291">
    <property type="entry name" value="NAD(P)-bd_dom_sf"/>
</dbReference>
<dbReference type="RefSeq" id="WP_065997124.1">
    <property type="nucleotide sequence ID" value="NZ_MDEO01000028.1"/>
</dbReference>
<dbReference type="OrthoDB" id="7255009at2"/>
<evidence type="ECO:0000313" key="2">
    <source>
        <dbReference type="EMBL" id="OCX21428.1"/>
    </source>
</evidence>
<dbReference type="EMBL" id="MDEO01000028">
    <property type="protein sequence ID" value="OCX21428.1"/>
    <property type="molecule type" value="Genomic_DNA"/>
</dbReference>
<keyword evidence="3" id="KW-1185">Reference proteome</keyword>
<dbReference type="InterPro" id="IPR002347">
    <property type="entry name" value="SDR_fam"/>
</dbReference>
<comment type="similarity">
    <text evidence="1">Belongs to the short-chain dehydrogenases/reductases (SDR) family.</text>
</comment>
<name>A0A1C2E359_9HYPH</name>
<dbReference type="PRINTS" id="PR00081">
    <property type="entry name" value="GDHRDH"/>
</dbReference>
<dbReference type="GO" id="GO:0048038">
    <property type="term" value="F:quinone binding"/>
    <property type="evidence" value="ECO:0007669"/>
    <property type="project" value="TreeGrafter"/>
</dbReference>
<evidence type="ECO:0000313" key="3">
    <source>
        <dbReference type="Proteomes" id="UP000094412"/>
    </source>
</evidence>
<organism evidence="2 3">
    <name type="scientific">Mesorhizobium hungaricum</name>
    <dbReference type="NCBI Taxonomy" id="1566387"/>
    <lineage>
        <taxon>Bacteria</taxon>
        <taxon>Pseudomonadati</taxon>
        <taxon>Pseudomonadota</taxon>
        <taxon>Alphaproteobacteria</taxon>
        <taxon>Hyphomicrobiales</taxon>
        <taxon>Phyllobacteriaceae</taxon>
        <taxon>Mesorhizobium</taxon>
    </lineage>
</organism>
<protein>
    <submittedName>
        <fullName evidence="2">N-acylmannosamine 1-dehydrogenase</fullName>
    </submittedName>
</protein>
<gene>
    <name evidence="2" type="ORF">QV13_07130</name>
</gene>
<dbReference type="PANTHER" id="PTHR42760:SF122">
    <property type="entry name" value="NAD(P)-BINDING PROTEIN"/>
    <property type="match status" value="1"/>
</dbReference>
<reference evidence="2 3" key="1">
    <citation type="submission" date="2016-08" db="EMBL/GenBank/DDBJ databases">
        <title>Whole genome sequence of Mesorhizobium sp. strain UASWS1009 isolated from industrial sewage.</title>
        <authorList>
            <person name="Crovadore J."/>
            <person name="Calmin G."/>
            <person name="Chablais R."/>
            <person name="Cochard B."/>
            <person name="Lefort F."/>
        </authorList>
    </citation>
    <scope>NUCLEOTIDE SEQUENCE [LARGE SCALE GENOMIC DNA]</scope>
    <source>
        <strain evidence="2 3">UASWS1009</strain>
    </source>
</reference>
<dbReference type="Pfam" id="PF13561">
    <property type="entry name" value="adh_short_C2"/>
    <property type="match status" value="1"/>
</dbReference>
<dbReference type="PROSITE" id="PS00061">
    <property type="entry name" value="ADH_SHORT"/>
    <property type="match status" value="1"/>
</dbReference>
<dbReference type="FunFam" id="3.40.50.720:FF:000084">
    <property type="entry name" value="Short-chain dehydrogenase reductase"/>
    <property type="match status" value="1"/>
</dbReference>
<proteinExistence type="inferred from homology"/>
<dbReference type="CDD" id="cd05233">
    <property type="entry name" value="SDR_c"/>
    <property type="match status" value="1"/>
</dbReference>
<dbReference type="AlphaFoldDB" id="A0A1C2E359"/>
<accession>A0A1C2E359</accession>
<dbReference type="PANTHER" id="PTHR42760">
    <property type="entry name" value="SHORT-CHAIN DEHYDROGENASES/REDUCTASES FAMILY MEMBER"/>
    <property type="match status" value="1"/>
</dbReference>
<dbReference type="SUPFAM" id="SSF51735">
    <property type="entry name" value="NAD(P)-binding Rossmann-fold domains"/>
    <property type="match status" value="1"/>
</dbReference>
<evidence type="ECO:0000256" key="1">
    <source>
        <dbReference type="ARBA" id="ARBA00006484"/>
    </source>
</evidence>
<dbReference type="STRING" id="1566387.QV13_07130"/>
<comment type="caution">
    <text evidence="2">The sequence shown here is derived from an EMBL/GenBank/DDBJ whole genome shotgun (WGS) entry which is preliminary data.</text>
</comment>
<sequence>MGILSDKVAIITGAGNGIGRATVERFLREGAKVVALDRIIDQTLQDPRLKWVKGDVTNEHDLAKAVELAKDFGGVDICVANAGVGQIERFVDGTRASWTRVIDVNLVGVMMTLQAAARAMIEAGKGGRLLATASIAGLRGEAHAPSTAYAASKGAVMALMRALSVELAEYGITANAVAPGQIDTVMNANDLEVMSAMIGRKATDVRAEFLKNAVPLQRMGAPAEVAGLFTYLASSDAAFVTGSTFRIDGGELAI</sequence>
<dbReference type="InterPro" id="IPR020904">
    <property type="entry name" value="Sc_DH/Rdtase_CS"/>
</dbReference>
<dbReference type="Gene3D" id="3.40.50.720">
    <property type="entry name" value="NAD(P)-binding Rossmann-like Domain"/>
    <property type="match status" value="1"/>
</dbReference>
<dbReference type="GO" id="GO:0006633">
    <property type="term" value="P:fatty acid biosynthetic process"/>
    <property type="evidence" value="ECO:0007669"/>
    <property type="project" value="TreeGrafter"/>
</dbReference>